<protein>
    <submittedName>
        <fullName evidence="1">Uncharacterized protein</fullName>
    </submittedName>
</protein>
<organism evidence="1">
    <name type="scientific">Westiella intricata UH HT-29-1</name>
    <dbReference type="NCBI Taxonomy" id="1524912"/>
    <lineage>
        <taxon>Bacteria</taxon>
        <taxon>Bacillati</taxon>
        <taxon>Cyanobacteriota</taxon>
        <taxon>Cyanophyceae</taxon>
        <taxon>Nostocales</taxon>
        <taxon>Hapalosiphonaceae</taxon>
        <taxon>Westiella</taxon>
    </lineage>
</organism>
<proteinExistence type="predicted"/>
<evidence type="ECO:0000313" key="1">
    <source>
        <dbReference type="EMBL" id="AIH14819.1"/>
    </source>
</evidence>
<sequence length="237" mass="27406">MQAILARIDAKKKDLTKAKFFQFLQDKNIHPRQRMAWVPCYAPLAMSFADLNKYFLRKEPTNSEIQEIINKQTYEEATHYVWFLHDLQALEFDQPQPLSDTLKFLWGEETQKIRLTCTQIATMTANADPAIVLVAIEAIEATAHIIFTHTRQVARELQQITNQKCYFFGDSHSNVETGHAIGATDMEDFLRGIQLSQRQSIHAIDIVEKIFTIVEEFLDELVKYAENHPITHKLNVT</sequence>
<reference evidence="1" key="1">
    <citation type="journal article" date="2014" name="BMC Microbiol.">
        <title>Comparative analysis of hapalindole, ambiguine and welwitindolinone gene clusters and reconstitution of indole-isonitrile biosynthesis from cyanobacteria.</title>
        <authorList>
            <person name="Micallef M.L."/>
            <person name="Sharma D."/>
            <person name="Bunn B.M."/>
            <person name="Gerwick L."/>
            <person name="Viswanathan R."/>
            <person name="Moffitt M.C."/>
        </authorList>
    </citation>
    <scope>NUCLEOTIDE SEQUENCE</scope>
    <source>
        <strain evidence="1">UH HT-29-1</strain>
    </source>
</reference>
<dbReference type="EMBL" id="KJ767018">
    <property type="protein sequence ID" value="AIH14819.1"/>
    <property type="molecule type" value="Genomic_DNA"/>
</dbReference>
<dbReference type="Gene3D" id="1.20.910.10">
    <property type="entry name" value="Heme oxygenase-like"/>
    <property type="match status" value="1"/>
</dbReference>
<name>A0A075X7I7_9CYAN</name>
<dbReference type="AlphaFoldDB" id="A0A075X7I7"/>
<dbReference type="InterPro" id="IPR016084">
    <property type="entry name" value="Haem_Oase-like_multi-hlx"/>
</dbReference>
<accession>A0A075X7I7</accession>